<feature type="transmembrane region" description="Helical" evidence="5">
    <location>
        <begin position="113"/>
        <end position="131"/>
    </location>
</feature>
<sequence>MPLFVLSPASLAHSALFAGYYTYLSGNVAYQRLQTGTLTNGEEQNGTPLSRAVRVHGNFSEYTPFAFLLLFLAELNGAPTKWVHAAYVTLFLSRVSAGVGLTKEKASNVFRKFGFIGTLNVILGAGLYNFGLGYEPLKSFLGVQ</sequence>
<evidence type="ECO:0000313" key="7">
    <source>
        <dbReference type="Proteomes" id="UP001217754"/>
    </source>
</evidence>
<dbReference type="InterPro" id="IPR023352">
    <property type="entry name" value="MAPEG-like_dom_sf"/>
</dbReference>
<evidence type="ECO:0000256" key="3">
    <source>
        <dbReference type="ARBA" id="ARBA00022989"/>
    </source>
</evidence>
<keyword evidence="3 5" id="KW-1133">Transmembrane helix</keyword>
<dbReference type="SUPFAM" id="SSF161084">
    <property type="entry name" value="MAPEG domain-like"/>
    <property type="match status" value="1"/>
</dbReference>
<evidence type="ECO:0000313" key="6">
    <source>
        <dbReference type="EMBL" id="WFD39036.1"/>
    </source>
</evidence>
<organism evidence="6 7">
    <name type="scientific">Malassezia japonica</name>
    <dbReference type="NCBI Taxonomy" id="223818"/>
    <lineage>
        <taxon>Eukaryota</taxon>
        <taxon>Fungi</taxon>
        <taxon>Dikarya</taxon>
        <taxon>Basidiomycota</taxon>
        <taxon>Ustilaginomycotina</taxon>
        <taxon>Malasseziomycetes</taxon>
        <taxon>Malasseziales</taxon>
        <taxon>Malasseziaceae</taxon>
        <taxon>Malassezia</taxon>
    </lineage>
</organism>
<name>A0AAF0EXT8_9BASI</name>
<proteinExistence type="predicted"/>
<dbReference type="Proteomes" id="UP001217754">
    <property type="component" value="Chromosome 3"/>
</dbReference>
<dbReference type="GO" id="GO:0016020">
    <property type="term" value="C:membrane"/>
    <property type="evidence" value="ECO:0007669"/>
    <property type="project" value="UniProtKB-SubCell"/>
</dbReference>
<protein>
    <submittedName>
        <fullName evidence="6">Uncharacterized protein</fullName>
    </submittedName>
</protein>
<evidence type="ECO:0000256" key="1">
    <source>
        <dbReference type="ARBA" id="ARBA00004370"/>
    </source>
</evidence>
<dbReference type="Gene3D" id="1.20.120.550">
    <property type="entry name" value="Membrane associated eicosanoid/glutathione metabolism-like domain"/>
    <property type="match status" value="1"/>
</dbReference>
<accession>A0AAF0EXT8</accession>
<reference evidence="6" key="1">
    <citation type="submission" date="2023-03" db="EMBL/GenBank/DDBJ databases">
        <title>Mating type loci evolution in Malassezia.</title>
        <authorList>
            <person name="Coelho M.A."/>
        </authorList>
    </citation>
    <scope>NUCLEOTIDE SEQUENCE</scope>
    <source>
        <strain evidence="6">CBS 9431</strain>
    </source>
</reference>
<dbReference type="RefSeq" id="XP_060121933.1">
    <property type="nucleotide sequence ID" value="XM_060265950.1"/>
</dbReference>
<keyword evidence="4 5" id="KW-0472">Membrane</keyword>
<evidence type="ECO:0000256" key="4">
    <source>
        <dbReference type="ARBA" id="ARBA00023136"/>
    </source>
</evidence>
<dbReference type="Pfam" id="PF01124">
    <property type="entry name" value="MAPEG"/>
    <property type="match status" value="1"/>
</dbReference>
<dbReference type="EMBL" id="CP119960">
    <property type="protein sequence ID" value="WFD39036.1"/>
    <property type="molecule type" value="Genomic_DNA"/>
</dbReference>
<comment type="subcellular location">
    <subcellularLocation>
        <location evidence="1">Membrane</location>
    </subcellularLocation>
</comment>
<dbReference type="GeneID" id="85225655"/>
<dbReference type="PANTHER" id="PTHR35814">
    <property type="match status" value="1"/>
</dbReference>
<gene>
    <name evidence="6" type="ORF">MJAP1_002006</name>
</gene>
<dbReference type="InterPro" id="IPR001129">
    <property type="entry name" value="Membr-assoc_MAPEG"/>
</dbReference>
<evidence type="ECO:0000256" key="5">
    <source>
        <dbReference type="SAM" id="Phobius"/>
    </source>
</evidence>
<dbReference type="PANTHER" id="PTHR35814:SF1">
    <property type="entry name" value="GLUTATHIONE S-TRANSFERASE-RELATED"/>
    <property type="match status" value="1"/>
</dbReference>
<keyword evidence="7" id="KW-1185">Reference proteome</keyword>
<dbReference type="AlphaFoldDB" id="A0AAF0EXT8"/>
<keyword evidence="2 5" id="KW-0812">Transmembrane</keyword>
<evidence type="ECO:0000256" key="2">
    <source>
        <dbReference type="ARBA" id="ARBA00022692"/>
    </source>
</evidence>